<dbReference type="PROSITE" id="PS50878">
    <property type="entry name" value="RT_POL"/>
    <property type="match status" value="1"/>
</dbReference>
<dbReference type="InterPro" id="IPR043502">
    <property type="entry name" value="DNA/RNA_pol_sf"/>
</dbReference>
<dbReference type="Pfam" id="PF00078">
    <property type="entry name" value="RVT_1"/>
    <property type="match status" value="1"/>
</dbReference>
<dbReference type="CDD" id="cd01650">
    <property type="entry name" value="RT_nLTR_like"/>
    <property type="match status" value="1"/>
</dbReference>
<dbReference type="Proteomes" id="UP001497623">
    <property type="component" value="Unassembled WGS sequence"/>
</dbReference>
<sequence length="451" mass="51748">MWTVIRALSGKNVTSKKIVLGLIEQTSDPVEIAKAFGTHFSQVSSTGNYNPAFIRHKIDVEQNIIVFPHDNGKYYNSIFTMKELTHAIKNTSNTSPGPDDVHYEMLRNLPHLQQIHLLNFINFIWTSHVFPTQWREAIILPFLKPNKPAQAVASYRPIALTSCVCKTMERMVLPRLSLALEEQNFVKPYQSGFKRLHSTMDCLVRLESAIQDTFLNREYMIAVFLDIEKAYDMLWRYSIHKALSRLKLVGNLPKFIINFLSNRFIRVRIGTHISEAFLVENGIPQGSVLSCTLFLIAINSIFEEAVDVVKSLFCDDGLFWATGATVDAARDKIRRALQCLTNWCKETGFKLSTTKTYYVIFTRRRVLRDPVLFLCGSPIDRKAETTYLGMIFDQRLTWSKHITALVQRCKKPLGILRSVARRNWGGDRKSLTLLYTALIRSKIDYGSYLYA</sequence>
<dbReference type="GO" id="GO:0071897">
    <property type="term" value="P:DNA biosynthetic process"/>
    <property type="evidence" value="ECO:0007669"/>
    <property type="project" value="UniProtKB-ARBA"/>
</dbReference>
<proteinExistence type="predicted"/>
<reference evidence="2 3" key="1">
    <citation type="submission" date="2024-05" db="EMBL/GenBank/DDBJ databases">
        <authorList>
            <person name="Wallberg A."/>
        </authorList>
    </citation>
    <scope>NUCLEOTIDE SEQUENCE [LARGE SCALE GENOMIC DNA]</scope>
</reference>
<name>A0AAV2RA02_MEGNR</name>
<evidence type="ECO:0000313" key="3">
    <source>
        <dbReference type="Proteomes" id="UP001497623"/>
    </source>
</evidence>
<organism evidence="2 3">
    <name type="scientific">Meganyctiphanes norvegica</name>
    <name type="common">Northern krill</name>
    <name type="synonym">Thysanopoda norvegica</name>
    <dbReference type="NCBI Taxonomy" id="48144"/>
    <lineage>
        <taxon>Eukaryota</taxon>
        <taxon>Metazoa</taxon>
        <taxon>Ecdysozoa</taxon>
        <taxon>Arthropoda</taxon>
        <taxon>Crustacea</taxon>
        <taxon>Multicrustacea</taxon>
        <taxon>Malacostraca</taxon>
        <taxon>Eumalacostraca</taxon>
        <taxon>Eucarida</taxon>
        <taxon>Euphausiacea</taxon>
        <taxon>Euphausiidae</taxon>
        <taxon>Meganyctiphanes</taxon>
    </lineage>
</organism>
<dbReference type="PANTHER" id="PTHR36688:SF1">
    <property type="entry name" value="ENDONUCLEASE_EXONUCLEASE_PHOSPHATASE DOMAIN-CONTAINING PROTEIN"/>
    <property type="match status" value="1"/>
</dbReference>
<evidence type="ECO:0000259" key="1">
    <source>
        <dbReference type="PROSITE" id="PS50878"/>
    </source>
</evidence>
<dbReference type="InterPro" id="IPR000477">
    <property type="entry name" value="RT_dom"/>
</dbReference>
<dbReference type="EMBL" id="CAXKWB010017220">
    <property type="protein sequence ID" value="CAL4118317.1"/>
    <property type="molecule type" value="Genomic_DNA"/>
</dbReference>
<feature type="non-terminal residue" evidence="2">
    <location>
        <position position="451"/>
    </location>
</feature>
<comment type="caution">
    <text evidence="2">The sequence shown here is derived from an EMBL/GenBank/DDBJ whole genome shotgun (WGS) entry which is preliminary data.</text>
</comment>
<dbReference type="SUPFAM" id="SSF56672">
    <property type="entry name" value="DNA/RNA polymerases"/>
    <property type="match status" value="2"/>
</dbReference>
<protein>
    <recommendedName>
        <fullName evidence="1">Reverse transcriptase domain-containing protein</fullName>
    </recommendedName>
</protein>
<accession>A0AAV2RA02</accession>
<keyword evidence="3" id="KW-1185">Reference proteome</keyword>
<dbReference type="PANTHER" id="PTHR36688">
    <property type="entry name" value="ENDO/EXONUCLEASE/PHOSPHATASE DOMAIN-CONTAINING PROTEIN"/>
    <property type="match status" value="1"/>
</dbReference>
<evidence type="ECO:0000313" key="2">
    <source>
        <dbReference type="EMBL" id="CAL4118317.1"/>
    </source>
</evidence>
<gene>
    <name evidence="2" type="ORF">MNOR_LOCUS21420</name>
</gene>
<feature type="domain" description="Reverse transcriptase" evidence="1">
    <location>
        <begin position="123"/>
        <end position="392"/>
    </location>
</feature>
<dbReference type="AlphaFoldDB" id="A0AAV2RA02"/>
<dbReference type="InterPro" id="IPR052560">
    <property type="entry name" value="RdDP_mobile_element"/>
</dbReference>